<dbReference type="EMBL" id="CAFBPJ010000234">
    <property type="protein sequence ID" value="CAB5030033.1"/>
    <property type="molecule type" value="Genomic_DNA"/>
</dbReference>
<keyword evidence="3 6" id="KW-0812">Transmembrane</keyword>
<dbReference type="EMBL" id="CAFBPA010000062">
    <property type="protein sequence ID" value="CAB5001906.1"/>
    <property type="molecule type" value="Genomic_DNA"/>
</dbReference>
<protein>
    <submittedName>
        <fullName evidence="10">Unannotated protein</fullName>
    </submittedName>
</protein>
<evidence type="ECO:0000256" key="2">
    <source>
        <dbReference type="ARBA" id="ARBA00022475"/>
    </source>
</evidence>
<reference evidence="10" key="1">
    <citation type="submission" date="2020-05" db="EMBL/GenBank/DDBJ databases">
        <authorList>
            <person name="Chiriac C."/>
            <person name="Salcher M."/>
            <person name="Ghai R."/>
            <person name="Kavagutti S V."/>
        </authorList>
    </citation>
    <scope>NUCLEOTIDE SEQUENCE</scope>
</reference>
<name>A0A6J7P919_9ZZZZ</name>
<dbReference type="EMBL" id="CAFBLV010000129">
    <property type="protein sequence ID" value="CAB4872805.1"/>
    <property type="molecule type" value="Genomic_DNA"/>
</dbReference>
<keyword evidence="2" id="KW-1003">Cell membrane</keyword>
<dbReference type="InterPro" id="IPR018076">
    <property type="entry name" value="T2SS_GspF_dom"/>
</dbReference>
<evidence type="ECO:0000256" key="4">
    <source>
        <dbReference type="ARBA" id="ARBA00022989"/>
    </source>
</evidence>
<comment type="subcellular location">
    <subcellularLocation>
        <location evidence="1">Cell membrane</location>
        <topology evidence="1">Multi-pass membrane protein</topology>
    </subcellularLocation>
</comment>
<evidence type="ECO:0000313" key="10">
    <source>
        <dbReference type="EMBL" id="CAB5001906.1"/>
    </source>
</evidence>
<dbReference type="Pfam" id="PF00482">
    <property type="entry name" value="T2SSF"/>
    <property type="match status" value="1"/>
</dbReference>
<evidence type="ECO:0000256" key="5">
    <source>
        <dbReference type="ARBA" id="ARBA00023136"/>
    </source>
</evidence>
<keyword evidence="4 6" id="KW-1133">Transmembrane helix</keyword>
<evidence type="ECO:0000259" key="7">
    <source>
        <dbReference type="Pfam" id="PF00482"/>
    </source>
</evidence>
<evidence type="ECO:0000256" key="1">
    <source>
        <dbReference type="ARBA" id="ARBA00004651"/>
    </source>
</evidence>
<evidence type="ECO:0000256" key="6">
    <source>
        <dbReference type="SAM" id="Phobius"/>
    </source>
</evidence>
<evidence type="ECO:0000313" key="8">
    <source>
        <dbReference type="EMBL" id="CAB4694184.1"/>
    </source>
</evidence>
<feature type="transmembrane region" description="Helical" evidence="6">
    <location>
        <begin position="266"/>
        <end position="289"/>
    </location>
</feature>
<dbReference type="PANTHER" id="PTHR35007">
    <property type="entry name" value="INTEGRAL MEMBRANE PROTEIN-RELATED"/>
    <property type="match status" value="1"/>
</dbReference>
<feature type="transmembrane region" description="Helical" evidence="6">
    <location>
        <begin position="120"/>
        <end position="142"/>
    </location>
</feature>
<gene>
    <name evidence="8" type="ORF">UFOPK2625_00152</name>
    <name evidence="9" type="ORF">UFOPK3425_00732</name>
    <name evidence="10" type="ORF">UFOPK4043_00555</name>
    <name evidence="11" type="ORF">UFOPK4092_01526</name>
</gene>
<dbReference type="GO" id="GO:0005886">
    <property type="term" value="C:plasma membrane"/>
    <property type="evidence" value="ECO:0007669"/>
    <property type="project" value="UniProtKB-SubCell"/>
</dbReference>
<organism evidence="10">
    <name type="scientific">freshwater metagenome</name>
    <dbReference type="NCBI Taxonomy" id="449393"/>
    <lineage>
        <taxon>unclassified sequences</taxon>
        <taxon>metagenomes</taxon>
        <taxon>ecological metagenomes</taxon>
    </lineage>
</organism>
<evidence type="ECO:0000313" key="9">
    <source>
        <dbReference type="EMBL" id="CAB4872805.1"/>
    </source>
</evidence>
<feature type="transmembrane region" description="Helical" evidence="6">
    <location>
        <begin position="95"/>
        <end position="114"/>
    </location>
</feature>
<dbReference type="PANTHER" id="PTHR35007:SF2">
    <property type="entry name" value="PILUS ASSEMBLE PROTEIN"/>
    <property type="match status" value="1"/>
</dbReference>
<accession>A0A6J7P919</accession>
<dbReference type="AlphaFoldDB" id="A0A6J7P919"/>
<evidence type="ECO:0000256" key="3">
    <source>
        <dbReference type="ARBA" id="ARBA00022692"/>
    </source>
</evidence>
<sequence>MSSNSIGAIIGLLFAGGFLLLVSRLRSTRKLNTAERIAPFVGRRDARQDDQSAVGALLVLFKPRVFSRKSDSALAMRLGRAGRGAELDRYRLDQVLFSAIGVIAGGVVGLLLIAKGAPAIGVVLLAALGAVGGVLGADRRLIKQGKNRQRRIGQQLPTVAELLAFAVAAGESPVVALERVAHTTTGDLSDEIRVAIADLHAGFTLDQALRGIADRTGSQDVERFVDGLIVSLERGTPLAEVLRAQAADARAADRRALMEIAGRKDVAMLIPVVFFILPTVVLIALFPGIRSLQLVVQ</sequence>
<evidence type="ECO:0000313" key="11">
    <source>
        <dbReference type="EMBL" id="CAB5030033.1"/>
    </source>
</evidence>
<feature type="domain" description="Type II secretion system protein GspF" evidence="7">
    <location>
        <begin position="161"/>
        <end position="285"/>
    </location>
</feature>
<dbReference type="EMBL" id="CAEZXZ010000011">
    <property type="protein sequence ID" value="CAB4694184.1"/>
    <property type="molecule type" value="Genomic_DNA"/>
</dbReference>
<feature type="transmembrane region" description="Helical" evidence="6">
    <location>
        <begin position="6"/>
        <end position="22"/>
    </location>
</feature>
<keyword evidence="5 6" id="KW-0472">Membrane</keyword>
<proteinExistence type="predicted"/>